<dbReference type="InterPro" id="IPR045244">
    <property type="entry name" value="PGM"/>
</dbReference>
<dbReference type="EMBL" id="KQ484298">
    <property type="protein sequence ID" value="KYP35900.1"/>
    <property type="molecule type" value="Genomic_DNA"/>
</dbReference>
<keyword evidence="5" id="KW-1185">Reference proteome</keyword>
<dbReference type="Proteomes" id="UP000075243">
    <property type="component" value="Unassembled WGS sequence"/>
</dbReference>
<protein>
    <submittedName>
        <fullName evidence="4">Phosphoglucomutase, cytoplasmic</fullName>
    </submittedName>
</protein>
<dbReference type="GO" id="GO:0004614">
    <property type="term" value="F:phosphoglucomutase activity"/>
    <property type="evidence" value="ECO:0007669"/>
    <property type="project" value="InterPro"/>
</dbReference>
<gene>
    <name evidence="4" type="ORF">KK1_043020</name>
</gene>
<dbReference type="AlphaFoldDB" id="A0A151R021"/>
<dbReference type="SUPFAM" id="SSF53738">
    <property type="entry name" value="Phosphoglucomutase, first 3 domains"/>
    <property type="match status" value="1"/>
</dbReference>
<keyword evidence="1" id="KW-0479">Metal-binding</keyword>
<reference evidence="4" key="1">
    <citation type="journal article" date="2012" name="Nat. Biotechnol.">
        <title>Draft genome sequence of pigeonpea (Cajanus cajan), an orphan legume crop of resource-poor farmers.</title>
        <authorList>
            <person name="Varshney R.K."/>
            <person name="Chen W."/>
            <person name="Li Y."/>
            <person name="Bharti A.K."/>
            <person name="Saxena R.K."/>
            <person name="Schlueter J.A."/>
            <person name="Donoghue M.T."/>
            <person name="Azam S."/>
            <person name="Fan G."/>
            <person name="Whaley A.M."/>
            <person name="Farmer A.D."/>
            <person name="Sheridan J."/>
            <person name="Iwata A."/>
            <person name="Tuteja R."/>
            <person name="Penmetsa R.V."/>
            <person name="Wu W."/>
            <person name="Upadhyaya H.D."/>
            <person name="Yang S.P."/>
            <person name="Shah T."/>
            <person name="Saxena K.B."/>
            <person name="Michael T."/>
            <person name="McCombie W.R."/>
            <person name="Yang B."/>
            <person name="Zhang G."/>
            <person name="Yang H."/>
            <person name="Wang J."/>
            <person name="Spillane C."/>
            <person name="Cook D.R."/>
            <person name="May G.D."/>
            <person name="Xu X."/>
            <person name="Jackson S.A."/>
        </authorList>
    </citation>
    <scope>NUCLEOTIDE SEQUENCE [LARGE SCALE GENOMIC DNA]</scope>
</reference>
<keyword evidence="2" id="KW-0460">Magnesium</keyword>
<dbReference type="GO" id="GO:0005975">
    <property type="term" value="P:carbohydrate metabolic process"/>
    <property type="evidence" value="ECO:0007669"/>
    <property type="project" value="InterPro"/>
</dbReference>
<evidence type="ECO:0000313" key="4">
    <source>
        <dbReference type="EMBL" id="KYP35900.1"/>
    </source>
</evidence>
<dbReference type="GO" id="GO:0005829">
    <property type="term" value="C:cytosol"/>
    <property type="evidence" value="ECO:0007669"/>
    <property type="project" value="TreeGrafter"/>
</dbReference>
<name>A0A151R021_CAJCA</name>
<accession>A0A151R021</accession>
<evidence type="ECO:0000256" key="1">
    <source>
        <dbReference type="ARBA" id="ARBA00022723"/>
    </source>
</evidence>
<sequence>MFSQVDITKTGITNFTGPEGPFDVEVFDSTSDYTKLMKRLFYNFILRSAFMQRRGHLDPNLTYRKEFVAPLGLGKSDRNMILGKRSFVTPSDSVVITAANAVEGIPYFSAGLKGVARFSSYFSTLKLFSLNFISSVEVPTGWKFFGNLMDVGFVRSGVKKVLGLVRVCFCIKRSKLQL</sequence>
<evidence type="ECO:0000256" key="3">
    <source>
        <dbReference type="ARBA" id="ARBA00023235"/>
    </source>
</evidence>
<dbReference type="InterPro" id="IPR016055">
    <property type="entry name" value="A-D-PHexomutase_a/b/a-I/II/III"/>
</dbReference>
<organism evidence="4 5">
    <name type="scientific">Cajanus cajan</name>
    <name type="common">Pigeon pea</name>
    <name type="synonym">Cajanus indicus</name>
    <dbReference type="NCBI Taxonomy" id="3821"/>
    <lineage>
        <taxon>Eukaryota</taxon>
        <taxon>Viridiplantae</taxon>
        <taxon>Streptophyta</taxon>
        <taxon>Embryophyta</taxon>
        <taxon>Tracheophyta</taxon>
        <taxon>Spermatophyta</taxon>
        <taxon>Magnoliopsida</taxon>
        <taxon>eudicotyledons</taxon>
        <taxon>Gunneridae</taxon>
        <taxon>Pentapetalae</taxon>
        <taxon>rosids</taxon>
        <taxon>fabids</taxon>
        <taxon>Fabales</taxon>
        <taxon>Fabaceae</taxon>
        <taxon>Papilionoideae</taxon>
        <taxon>50 kb inversion clade</taxon>
        <taxon>NPAAA clade</taxon>
        <taxon>indigoferoid/millettioid clade</taxon>
        <taxon>Phaseoleae</taxon>
        <taxon>Cajanus</taxon>
    </lineage>
</organism>
<dbReference type="PANTHER" id="PTHR22573">
    <property type="entry name" value="PHOSPHOHEXOMUTASE FAMILY MEMBER"/>
    <property type="match status" value="1"/>
</dbReference>
<keyword evidence="3" id="KW-0413">Isomerase</keyword>
<dbReference type="Gramene" id="C.cajan_39456.t">
    <property type="protein sequence ID" value="C.cajan_39456.t"/>
    <property type="gene ID" value="C.cajan_39456"/>
</dbReference>
<evidence type="ECO:0000313" key="5">
    <source>
        <dbReference type="Proteomes" id="UP000075243"/>
    </source>
</evidence>
<dbReference type="GO" id="GO:0046872">
    <property type="term" value="F:metal ion binding"/>
    <property type="evidence" value="ECO:0007669"/>
    <property type="project" value="UniProtKB-KW"/>
</dbReference>
<dbReference type="Gene3D" id="3.40.120.10">
    <property type="entry name" value="Alpha-D-Glucose-1,6-Bisphosphate, subunit A, domain 3"/>
    <property type="match status" value="1"/>
</dbReference>
<dbReference type="PANTHER" id="PTHR22573:SF2">
    <property type="entry name" value="PHOSPHOGLUCOMUTASE"/>
    <property type="match status" value="1"/>
</dbReference>
<evidence type="ECO:0000256" key="2">
    <source>
        <dbReference type="ARBA" id="ARBA00022842"/>
    </source>
</evidence>
<dbReference type="STRING" id="3821.A0A151R021"/>
<proteinExistence type="predicted"/>